<dbReference type="GO" id="GO:0051087">
    <property type="term" value="F:protein-folding chaperone binding"/>
    <property type="evidence" value="ECO:0007669"/>
    <property type="project" value="InterPro"/>
</dbReference>
<dbReference type="InterPro" id="IPR036386">
    <property type="entry name" value="HscB_C_sf"/>
</dbReference>
<dbReference type="NCBIfam" id="NF003449">
    <property type="entry name" value="PRK05014.1"/>
    <property type="match status" value="1"/>
</dbReference>
<gene>
    <name evidence="4" type="primary">hscB</name>
    <name evidence="6" type="ORF">SAMN05216262_101346</name>
</gene>
<dbReference type="NCBIfam" id="TIGR00714">
    <property type="entry name" value="hscB"/>
    <property type="match status" value="1"/>
</dbReference>
<evidence type="ECO:0000256" key="4">
    <source>
        <dbReference type="HAMAP-Rule" id="MF_00682"/>
    </source>
</evidence>
<evidence type="ECO:0000256" key="2">
    <source>
        <dbReference type="ARBA" id="ARBA00023186"/>
    </source>
</evidence>
<name>A0A1H7H1K2_9GAMM</name>
<dbReference type="InterPro" id="IPR001623">
    <property type="entry name" value="DnaJ_domain"/>
</dbReference>
<dbReference type="Gene3D" id="1.10.287.110">
    <property type="entry name" value="DnaJ domain"/>
    <property type="match status" value="1"/>
</dbReference>
<dbReference type="SMART" id="SM00271">
    <property type="entry name" value="DnaJ"/>
    <property type="match status" value="1"/>
</dbReference>
<evidence type="ECO:0000313" key="6">
    <source>
        <dbReference type="EMBL" id="SEK43172.1"/>
    </source>
</evidence>
<dbReference type="InterPro" id="IPR009073">
    <property type="entry name" value="HscB_oligo_C"/>
</dbReference>
<dbReference type="CDD" id="cd06257">
    <property type="entry name" value="DnaJ"/>
    <property type="match status" value="1"/>
</dbReference>
<comment type="subunit">
    <text evidence="4">Interacts with HscA and stimulates its ATPase activity.</text>
</comment>
<protein>
    <recommendedName>
        <fullName evidence="4">Co-chaperone protein HscB homolog</fullName>
    </recommendedName>
</protein>
<dbReference type="AlphaFoldDB" id="A0A1H7H1K2"/>
<sequence length="175" mass="20126">MNYFQLFGLEAEFNIDLTKLSTLYQTLQKQVHPDRYAHGSNQEQMLAVKKSTLINDAYQTLKKPLERAQYLLALRGVEMPSEQASFGDVSFLMRQMELREMLDDVKQADDVDAAVQAAAEALDSEYQQLFNQVQVQLAENTPESNNLACENVRKLKFYQKLNIELDKLEEQLLAD</sequence>
<dbReference type="OrthoDB" id="287587at2"/>
<dbReference type="GO" id="GO:0044571">
    <property type="term" value="P:[2Fe-2S] cluster assembly"/>
    <property type="evidence" value="ECO:0007669"/>
    <property type="project" value="InterPro"/>
</dbReference>
<accession>A0A1H7H1K2</accession>
<organism evidence="6 7">
    <name type="scientific">Colwellia chukchiensis</name>
    <dbReference type="NCBI Taxonomy" id="641665"/>
    <lineage>
        <taxon>Bacteria</taxon>
        <taxon>Pseudomonadati</taxon>
        <taxon>Pseudomonadota</taxon>
        <taxon>Gammaproteobacteria</taxon>
        <taxon>Alteromonadales</taxon>
        <taxon>Colwelliaceae</taxon>
        <taxon>Colwellia</taxon>
    </lineage>
</organism>
<dbReference type="Pfam" id="PF07743">
    <property type="entry name" value="HSCB_C"/>
    <property type="match status" value="1"/>
</dbReference>
<dbReference type="Proteomes" id="UP000199297">
    <property type="component" value="Unassembled WGS sequence"/>
</dbReference>
<evidence type="ECO:0000313" key="7">
    <source>
        <dbReference type="Proteomes" id="UP000199297"/>
    </source>
</evidence>
<dbReference type="GO" id="GO:0001671">
    <property type="term" value="F:ATPase activator activity"/>
    <property type="evidence" value="ECO:0007669"/>
    <property type="project" value="InterPro"/>
</dbReference>
<dbReference type="PANTHER" id="PTHR14021">
    <property type="entry name" value="IRON-SULFUR CLUSTER CO-CHAPERONE PROTEIN HSCB"/>
    <property type="match status" value="1"/>
</dbReference>
<dbReference type="SUPFAM" id="SSF46565">
    <property type="entry name" value="Chaperone J-domain"/>
    <property type="match status" value="1"/>
</dbReference>
<dbReference type="HAMAP" id="MF_00682">
    <property type="entry name" value="HscB"/>
    <property type="match status" value="1"/>
</dbReference>
<dbReference type="Pfam" id="PF00226">
    <property type="entry name" value="DnaJ"/>
    <property type="match status" value="1"/>
</dbReference>
<dbReference type="STRING" id="641665.GCA_002104455_00359"/>
<dbReference type="GO" id="GO:1990230">
    <property type="term" value="C:iron-sulfur cluster transfer complex"/>
    <property type="evidence" value="ECO:0007669"/>
    <property type="project" value="TreeGrafter"/>
</dbReference>
<comment type="similarity">
    <text evidence="1 4">Belongs to the HscB family.</text>
</comment>
<dbReference type="InterPro" id="IPR036869">
    <property type="entry name" value="J_dom_sf"/>
</dbReference>
<dbReference type="PANTHER" id="PTHR14021:SF15">
    <property type="entry name" value="IRON-SULFUR CLUSTER CO-CHAPERONE PROTEIN HSCB"/>
    <property type="match status" value="1"/>
</dbReference>
<dbReference type="Gene3D" id="1.20.1280.20">
    <property type="entry name" value="HscB, C-terminal domain"/>
    <property type="match status" value="1"/>
</dbReference>
<keyword evidence="7" id="KW-1185">Reference proteome</keyword>
<proteinExistence type="inferred from homology"/>
<evidence type="ECO:0000256" key="1">
    <source>
        <dbReference type="ARBA" id="ARBA00010476"/>
    </source>
</evidence>
<evidence type="ECO:0000256" key="3">
    <source>
        <dbReference type="ARBA" id="ARBA00025596"/>
    </source>
</evidence>
<keyword evidence="2 4" id="KW-0143">Chaperone</keyword>
<evidence type="ECO:0000259" key="5">
    <source>
        <dbReference type="PROSITE" id="PS50076"/>
    </source>
</evidence>
<dbReference type="PROSITE" id="PS50076">
    <property type="entry name" value="DNAJ_2"/>
    <property type="match status" value="1"/>
</dbReference>
<dbReference type="GO" id="GO:0051259">
    <property type="term" value="P:protein complex oligomerization"/>
    <property type="evidence" value="ECO:0007669"/>
    <property type="project" value="InterPro"/>
</dbReference>
<dbReference type="RefSeq" id="WP_085282637.1">
    <property type="nucleotide sequence ID" value="NZ_FOBI01000001.1"/>
</dbReference>
<dbReference type="EMBL" id="FOBI01000001">
    <property type="protein sequence ID" value="SEK43172.1"/>
    <property type="molecule type" value="Genomic_DNA"/>
</dbReference>
<dbReference type="InterPro" id="IPR004640">
    <property type="entry name" value="HscB"/>
</dbReference>
<dbReference type="SUPFAM" id="SSF47144">
    <property type="entry name" value="HSC20 (HSCB), C-terminal oligomerisation domain"/>
    <property type="match status" value="1"/>
</dbReference>
<reference evidence="7" key="1">
    <citation type="submission" date="2016-10" db="EMBL/GenBank/DDBJ databases">
        <authorList>
            <person name="Varghese N."/>
            <person name="Submissions S."/>
        </authorList>
    </citation>
    <scope>NUCLEOTIDE SEQUENCE [LARGE SCALE GENOMIC DNA]</scope>
    <source>
        <strain evidence="7">CGMCC 1.9127</strain>
    </source>
</reference>
<feature type="domain" description="J" evidence="5">
    <location>
        <begin position="2"/>
        <end position="74"/>
    </location>
</feature>
<comment type="function">
    <text evidence="3 4">Co-chaperone involved in the maturation of iron-sulfur cluster-containing proteins. Seems to help targeting proteins to be folded toward HscA.</text>
</comment>
<dbReference type="GO" id="GO:0006457">
    <property type="term" value="P:protein folding"/>
    <property type="evidence" value="ECO:0007669"/>
    <property type="project" value="UniProtKB-UniRule"/>
</dbReference>